<accession>A0A6J7NE97</accession>
<feature type="region of interest" description="Disordered" evidence="1">
    <location>
        <begin position="1"/>
        <end position="35"/>
    </location>
</feature>
<dbReference type="EMBL" id="CAFBOM010000169">
    <property type="protein sequence ID" value="CAB4991740.1"/>
    <property type="molecule type" value="Genomic_DNA"/>
</dbReference>
<evidence type="ECO:0000256" key="1">
    <source>
        <dbReference type="SAM" id="MobiDB-lite"/>
    </source>
</evidence>
<name>A0A6J7NE97_9ZZZZ</name>
<reference evidence="2" key="1">
    <citation type="submission" date="2020-05" db="EMBL/GenBank/DDBJ databases">
        <authorList>
            <person name="Chiriac C."/>
            <person name="Salcher M."/>
            <person name="Ghai R."/>
            <person name="Kavagutti S V."/>
        </authorList>
    </citation>
    <scope>NUCLEOTIDE SEQUENCE</scope>
</reference>
<protein>
    <submittedName>
        <fullName evidence="2">Unannotated protein</fullName>
    </submittedName>
</protein>
<feature type="compositionally biased region" description="Polar residues" evidence="1">
    <location>
        <begin position="59"/>
        <end position="68"/>
    </location>
</feature>
<sequence>MTDVIREPAGSVGSKAKRNPEICGNRPAVGQPETPFSSACHSVAPVMVVVAAVLPKGSTEMTSPSVTSYGPVEPGSGRRSAGFTG</sequence>
<dbReference type="AlphaFoldDB" id="A0A6J7NE97"/>
<gene>
    <name evidence="2" type="ORF">UFOPK3957_01040</name>
</gene>
<proteinExistence type="predicted"/>
<evidence type="ECO:0000313" key="2">
    <source>
        <dbReference type="EMBL" id="CAB4991740.1"/>
    </source>
</evidence>
<feature type="region of interest" description="Disordered" evidence="1">
    <location>
        <begin position="57"/>
        <end position="85"/>
    </location>
</feature>
<organism evidence="2">
    <name type="scientific">freshwater metagenome</name>
    <dbReference type="NCBI Taxonomy" id="449393"/>
    <lineage>
        <taxon>unclassified sequences</taxon>
        <taxon>metagenomes</taxon>
        <taxon>ecological metagenomes</taxon>
    </lineage>
</organism>